<organism evidence="2 3">
    <name type="scientific">Salinivibrio costicola</name>
    <name type="common">Vibrio costicola</name>
    <dbReference type="NCBI Taxonomy" id="51367"/>
    <lineage>
        <taxon>Bacteria</taxon>
        <taxon>Pseudomonadati</taxon>
        <taxon>Pseudomonadota</taxon>
        <taxon>Gammaproteobacteria</taxon>
        <taxon>Vibrionales</taxon>
        <taxon>Vibrionaceae</taxon>
        <taxon>Salinivibrio</taxon>
    </lineage>
</organism>
<dbReference type="Gene3D" id="2.30.40.10">
    <property type="entry name" value="Urease, subunit C, domain 1"/>
    <property type="match status" value="1"/>
</dbReference>
<reference evidence="2 3" key="1">
    <citation type="submission" date="2020-03" db="EMBL/GenBank/DDBJ databases">
        <title>Genome mining reveals the biosynthetic pathways of PHA and ectoines of the halophilic strain Salinivibrio costicola M318 isolated from fermented shrimp paste.</title>
        <authorList>
            <person name="Doan T.V."/>
            <person name="Tran L.T."/>
            <person name="Trieu T.A."/>
            <person name="Nguyen Q.V."/>
            <person name="Quach T.N."/>
            <person name="Phi T.Q."/>
            <person name="Kumar S."/>
        </authorList>
    </citation>
    <scope>NUCLEOTIDE SEQUENCE [LARGE SCALE GENOMIC DNA]</scope>
    <source>
        <strain evidence="2 3">M318</strain>
    </source>
</reference>
<evidence type="ECO:0000259" key="1">
    <source>
        <dbReference type="Pfam" id="PF01979"/>
    </source>
</evidence>
<proteinExistence type="predicted"/>
<dbReference type="CDD" id="cd01299">
    <property type="entry name" value="Met_dep_hydrolase_A"/>
    <property type="match status" value="1"/>
</dbReference>
<keyword evidence="3" id="KW-1185">Reference proteome</keyword>
<name>A0ABX6K8V1_SALCS</name>
<dbReference type="InterPro" id="IPR057744">
    <property type="entry name" value="OTAase-like"/>
</dbReference>
<protein>
    <submittedName>
        <fullName evidence="2">Amidohydrolase family protein</fullName>
    </submittedName>
</protein>
<dbReference type="SUPFAM" id="SSF51338">
    <property type="entry name" value="Composite domain of metallo-dependent hydrolases"/>
    <property type="match status" value="2"/>
</dbReference>
<gene>
    <name evidence="2" type="ORF">HBA18_15695</name>
</gene>
<evidence type="ECO:0000313" key="2">
    <source>
        <dbReference type="EMBL" id="QIR07962.1"/>
    </source>
</evidence>
<dbReference type="InterPro" id="IPR011059">
    <property type="entry name" value="Metal-dep_hydrolase_composite"/>
</dbReference>
<dbReference type="PANTHER" id="PTHR43135">
    <property type="entry name" value="ALPHA-D-RIBOSE 1-METHYLPHOSPHONATE 5-TRIPHOSPHATE DIPHOSPHATASE"/>
    <property type="match status" value="1"/>
</dbReference>
<dbReference type="Proteomes" id="UP000501408">
    <property type="component" value="Chromosome 2"/>
</dbReference>
<dbReference type="Gene3D" id="3.20.20.140">
    <property type="entry name" value="Metal-dependent hydrolases"/>
    <property type="match status" value="1"/>
</dbReference>
<dbReference type="InterPro" id="IPR051781">
    <property type="entry name" value="Metallo-dep_Hydrolase"/>
</dbReference>
<feature type="domain" description="Amidohydrolase-related" evidence="1">
    <location>
        <begin position="81"/>
        <end position="440"/>
    </location>
</feature>
<evidence type="ECO:0000313" key="3">
    <source>
        <dbReference type="Proteomes" id="UP000501408"/>
    </source>
</evidence>
<accession>A0ABX6K8V1</accession>
<dbReference type="SUPFAM" id="SSF51556">
    <property type="entry name" value="Metallo-dependent hydrolases"/>
    <property type="match status" value="1"/>
</dbReference>
<dbReference type="EMBL" id="CP050267">
    <property type="protein sequence ID" value="QIR07962.1"/>
    <property type="molecule type" value="Genomic_DNA"/>
</dbReference>
<dbReference type="Pfam" id="PF01979">
    <property type="entry name" value="Amidohydro_1"/>
    <property type="match status" value="1"/>
</dbReference>
<dbReference type="InterPro" id="IPR032466">
    <property type="entry name" value="Metal_Hydrolase"/>
</dbReference>
<dbReference type="InterPro" id="IPR006680">
    <property type="entry name" value="Amidohydro-rel"/>
</dbReference>
<sequence>MRWVAFVVGGLLLVVSVKAQLAPHPQSVLFENVRIFDGQSAQLSTPKHVLVEGNKITRISSQPIEVMPSLNAVVIQGEGRTLMPGLIDAHWHAMLATVSVPQLLTADVGYINLRAAQEAERTLMRGFTSVRDLSGPVFGLKKAIDEGIVAGPRIWPSGAMISQTGGHGDFRMRYEVPAANNAGLSRGESLNGGVIADGVAEVRKRVREQLMLGASQIKLAAGGGVSSAYDPIDVAQYSEEEFRAAVDAADNWGTYVTVHAYTPKAIQTAINAGVKVIEHGQLMDEATAQLMAEKGVWLSGQAFLANEYSNPTQGEAKVKQQQVAQGTDNAFKLAKQYGLKVAWGTDILFNPAMTKNQGAILTTMTKWYTPAEVLSMATSGNAALLALSGKRSPYQGKLGVIEEDAIADILLVEGNPLENLDLIAEPDAHFVVIMKNGKIYKNTSETTGY</sequence>
<dbReference type="PANTHER" id="PTHR43135:SF3">
    <property type="entry name" value="ALPHA-D-RIBOSE 1-METHYLPHOSPHONATE 5-TRIPHOSPHATE DIPHOSPHATASE"/>
    <property type="match status" value="1"/>
</dbReference>